<evidence type="ECO:0000256" key="5">
    <source>
        <dbReference type="ARBA" id="ARBA00022989"/>
    </source>
</evidence>
<protein>
    <submittedName>
        <fullName evidence="9">Transporter</fullName>
    </submittedName>
</protein>
<dbReference type="Gene3D" id="2.30.30.60">
    <property type="match status" value="1"/>
</dbReference>
<reference evidence="9 10" key="1">
    <citation type="submission" date="2017-08" db="EMBL/GenBank/DDBJ databases">
        <title>Infants hospitalized years apart are colonized by the same room-sourced microbial strains.</title>
        <authorList>
            <person name="Brooks B."/>
            <person name="Olm M.R."/>
            <person name="Firek B.A."/>
            <person name="Baker R."/>
            <person name="Thomas B.C."/>
            <person name="Morowitz M.J."/>
            <person name="Banfield J.F."/>
        </authorList>
    </citation>
    <scope>NUCLEOTIDE SEQUENCE [LARGE SCALE GENOMIC DNA]</scope>
    <source>
        <strain evidence="9">S2_003_000_R2_14</strain>
    </source>
</reference>
<feature type="transmembrane region" description="Helical" evidence="7">
    <location>
        <begin position="56"/>
        <end position="72"/>
    </location>
</feature>
<feature type="transmembrane region" description="Helical" evidence="7">
    <location>
        <begin position="17"/>
        <end position="35"/>
    </location>
</feature>
<dbReference type="SUPFAM" id="SSF50182">
    <property type="entry name" value="Sm-like ribonucleoproteins"/>
    <property type="match status" value="1"/>
</dbReference>
<keyword evidence="3" id="KW-1003">Cell membrane</keyword>
<feature type="transmembrane region" description="Helical" evidence="7">
    <location>
        <begin position="78"/>
        <end position="106"/>
    </location>
</feature>
<feature type="domain" description="Mechanosensitive ion channel MscS" evidence="8">
    <location>
        <begin position="96"/>
        <end position="170"/>
    </location>
</feature>
<keyword evidence="6 7" id="KW-0472">Membrane</keyword>
<evidence type="ECO:0000313" key="9">
    <source>
        <dbReference type="EMBL" id="PZR03600.1"/>
    </source>
</evidence>
<dbReference type="Proteomes" id="UP000249061">
    <property type="component" value="Unassembled WGS sequence"/>
</dbReference>
<evidence type="ECO:0000256" key="4">
    <source>
        <dbReference type="ARBA" id="ARBA00022692"/>
    </source>
</evidence>
<dbReference type="InterPro" id="IPR011066">
    <property type="entry name" value="MscS_channel_C_sf"/>
</dbReference>
<dbReference type="SUPFAM" id="SSF82689">
    <property type="entry name" value="Mechanosensitive channel protein MscS (YggB), C-terminal domain"/>
    <property type="match status" value="1"/>
</dbReference>
<comment type="caution">
    <text evidence="9">The sequence shown here is derived from an EMBL/GenBank/DDBJ whole genome shotgun (WGS) entry which is preliminary data.</text>
</comment>
<dbReference type="SUPFAM" id="SSF82861">
    <property type="entry name" value="Mechanosensitive channel protein MscS (YggB), transmembrane region"/>
    <property type="match status" value="1"/>
</dbReference>
<comment type="subcellular location">
    <subcellularLocation>
        <location evidence="1">Cell membrane</location>
        <topology evidence="1">Multi-pass membrane protein</topology>
    </subcellularLocation>
</comment>
<dbReference type="Pfam" id="PF00924">
    <property type="entry name" value="MS_channel_2nd"/>
    <property type="match status" value="1"/>
</dbReference>
<dbReference type="PANTHER" id="PTHR30566:SF5">
    <property type="entry name" value="MECHANOSENSITIVE ION CHANNEL PROTEIN 1, MITOCHONDRIAL-RELATED"/>
    <property type="match status" value="1"/>
</dbReference>
<evidence type="ECO:0000256" key="2">
    <source>
        <dbReference type="ARBA" id="ARBA00008017"/>
    </source>
</evidence>
<dbReference type="InterPro" id="IPR006685">
    <property type="entry name" value="MscS_channel_2nd"/>
</dbReference>
<comment type="similarity">
    <text evidence="2">Belongs to the MscS (TC 1.A.23) family.</text>
</comment>
<keyword evidence="5 7" id="KW-1133">Transmembrane helix</keyword>
<evidence type="ECO:0000313" key="10">
    <source>
        <dbReference type="Proteomes" id="UP000249061"/>
    </source>
</evidence>
<dbReference type="InterPro" id="IPR023408">
    <property type="entry name" value="MscS_beta-dom_sf"/>
</dbReference>
<proteinExistence type="inferred from homology"/>
<dbReference type="EMBL" id="QFQP01000080">
    <property type="protein sequence ID" value="PZR03600.1"/>
    <property type="molecule type" value="Genomic_DNA"/>
</dbReference>
<gene>
    <name evidence="9" type="ORF">DI536_35765</name>
</gene>
<dbReference type="PANTHER" id="PTHR30566">
    <property type="entry name" value="YNAI-RELATED MECHANOSENSITIVE ION CHANNEL"/>
    <property type="match status" value="1"/>
</dbReference>
<evidence type="ECO:0000256" key="1">
    <source>
        <dbReference type="ARBA" id="ARBA00004651"/>
    </source>
</evidence>
<evidence type="ECO:0000256" key="3">
    <source>
        <dbReference type="ARBA" id="ARBA00022475"/>
    </source>
</evidence>
<dbReference type="Gene3D" id="1.10.287.1260">
    <property type="match status" value="1"/>
</dbReference>
<dbReference type="InterPro" id="IPR011014">
    <property type="entry name" value="MscS_channel_TM-2"/>
</dbReference>
<dbReference type="GO" id="GO:0008381">
    <property type="term" value="F:mechanosensitive monoatomic ion channel activity"/>
    <property type="evidence" value="ECO:0007669"/>
    <property type="project" value="UniProtKB-ARBA"/>
</dbReference>
<dbReference type="GO" id="GO:0005886">
    <property type="term" value="C:plasma membrane"/>
    <property type="evidence" value="ECO:0007669"/>
    <property type="project" value="UniProtKB-SubCell"/>
</dbReference>
<sequence>MEEQLKTLLFDPLTGKLASAAIALLVVFAIGRLLLRSVERYVKDSEARYRARKVVSFVRYAIAAVVLAIIFSERLAGLTVVFGVAGAGIAFALQEVIASIAGWMAISSGGFYSTGDRVQVGGIKGDVIDIGVLRTTVMEVGQWVNGDLYNGRIVKIANSFVFKEPVFNYSADFPFLWDEITLPVRYGSDWKAAKAMLVAVGEEVCADFALRSKDAWSAAVVKYRLEDAPVEPVVTMVANDNWLEFTLRYVVDYRKRRIVKDQLFTRILEEVDKSGDRIRLASATFELVNMPRLDVDVAERRVTVAPKYVP</sequence>
<dbReference type="InterPro" id="IPR010920">
    <property type="entry name" value="LSM_dom_sf"/>
</dbReference>
<name>A0A2W5SM57_9BACT</name>
<evidence type="ECO:0000259" key="8">
    <source>
        <dbReference type="Pfam" id="PF00924"/>
    </source>
</evidence>
<accession>A0A2W5SM57</accession>
<evidence type="ECO:0000256" key="7">
    <source>
        <dbReference type="SAM" id="Phobius"/>
    </source>
</evidence>
<keyword evidence="4 7" id="KW-0812">Transmembrane</keyword>
<dbReference type="AlphaFoldDB" id="A0A2W5SM57"/>
<evidence type="ECO:0000256" key="6">
    <source>
        <dbReference type="ARBA" id="ARBA00023136"/>
    </source>
</evidence>
<organism evidence="9 10">
    <name type="scientific">Archangium gephyra</name>
    <dbReference type="NCBI Taxonomy" id="48"/>
    <lineage>
        <taxon>Bacteria</taxon>
        <taxon>Pseudomonadati</taxon>
        <taxon>Myxococcota</taxon>
        <taxon>Myxococcia</taxon>
        <taxon>Myxococcales</taxon>
        <taxon>Cystobacterineae</taxon>
        <taxon>Archangiaceae</taxon>
        <taxon>Archangium</taxon>
    </lineage>
</organism>